<gene>
    <name evidence="2" type="ORF">B296_00055399</name>
</gene>
<feature type="compositionally biased region" description="Pro residues" evidence="1">
    <location>
        <begin position="35"/>
        <end position="48"/>
    </location>
</feature>
<reference evidence="2 3" key="1">
    <citation type="journal article" date="2014" name="Agronomy (Basel)">
        <title>A Draft Genome Sequence for Ensete ventricosum, the Drought-Tolerant Tree Against Hunger.</title>
        <authorList>
            <person name="Harrison J."/>
            <person name="Moore K.A."/>
            <person name="Paszkiewicz K."/>
            <person name="Jones T."/>
            <person name="Grant M."/>
            <person name="Ambacheew D."/>
            <person name="Muzemil S."/>
            <person name="Studholme D.J."/>
        </authorList>
    </citation>
    <scope>NUCLEOTIDE SEQUENCE [LARGE SCALE GENOMIC DNA]</scope>
</reference>
<dbReference type="AlphaFoldDB" id="A0A426XHI4"/>
<evidence type="ECO:0008006" key="4">
    <source>
        <dbReference type="Google" id="ProtNLM"/>
    </source>
</evidence>
<name>A0A426XHI4_ENSVE</name>
<evidence type="ECO:0000313" key="3">
    <source>
        <dbReference type="Proteomes" id="UP000287651"/>
    </source>
</evidence>
<feature type="region of interest" description="Disordered" evidence="1">
    <location>
        <begin position="1"/>
        <end position="48"/>
    </location>
</feature>
<dbReference type="EMBL" id="AMZH03020668">
    <property type="protein sequence ID" value="RRT38941.1"/>
    <property type="molecule type" value="Genomic_DNA"/>
</dbReference>
<dbReference type="InterPro" id="IPR036865">
    <property type="entry name" value="CRAL-TRIO_dom_sf"/>
</dbReference>
<dbReference type="SUPFAM" id="SSF52087">
    <property type="entry name" value="CRAL/TRIO domain"/>
    <property type="match status" value="1"/>
</dbReference>
<sequence>MELEDNQRLPGSDAAEKKKVASLRALVEGQNPAAKVPPPPPPAKVPPPPADPIFLHPYLSSCFVFIFVENKDLKATLLEDIDESQLPEIYGGKLPLVPVEESTV</sequence>
<protein>
    <recommendedName>
        <fullName evidence="4">CRAL-TRIO domain-containing protein</fullName>
    </recommendedName>
</protein>
<comment type="caution">
    <text evidence="2">The sequence shown here is derived from an EMBL/GenBank/DDBJ whole genome shotgun (WGS) entry which is preliminary data.</text>
</comment>
<evidence type="ECO:0000313" key="2">
    <source>
        <dbReference type="EMBL" id="RRT38941.1"/>
    </source>
</evidence>
<evidence type="ECO:0000256" key="1">
    <source>
        <dbReference type="SAM" id="MobiDB-lite"/>
    </source>
</evidence>
<proteinExistence type="predicted"/>
<organism evidence="2 3">
    <name type="scientific">Ensete ventricosum</name>
    <name type="common">Abyssinian banana</name>
    <name type="synonym">Musa ensete</name>
    <dbReference type="NCBI Taxonomy" id="4639"/>
    <lineage>
        <taxon>Eukaryota</taxon>
        <taxon>Viridiplantae</taxon>
        <taxon>Streptophyta</taxon>
        <taxon>Embryophyta</taxon>
        <taxon>Tracheophyta</taxon>
        <taxon>Spermatophyta</taxon>
        <taxon>Magnoliopsida</taxon>
        <taxon>Liliopsida</taxon>
        <taxon>Zingiberales</taxon>
        <taxon>Musaceae</taxon>
        <taxon>Ensete</taxon>
    </lineage>
</organism>
<accession>A0A426XHI4</accession>
<dbReference type="Proteomes" id="UP000287651">
    <property type="component" value="Unassembled WGS sequence"/>
</dbReference>